<dbReference type="PANTHER" id="PTHR22504">
    <property type="entry name" value="REPRESSOR OF RNA POLYMERASE III TRANSCRIPTION MAF1"/>
    <property type="match status" value="1"/>
</dbReference>
<dbReference type="FunFam" id="3.40.1000.50:FF:000003">
    <property type="entry name" value="Repressor of RNA polymerase III transcription MAF1"/>
    <property type="match status" value="1"/>
</dbReference>
<comment type="subcellular location">
    <subcellularLocation>
        <location evidence="2">Nucleus</location>
    </subcellularLocation>
</comment>
<comment type="similarity">
    <text evidence="1 2">Belongs to the MAF1 family.</text>
</comment>
<comment type="function">
    <text evidence="2">Element of the TORC1 signaling pathway that acts as a mediator of diverse signals and that represses RNA polymerase III transcription. Inhibits the de novo assembly of TFIIIB onto DNA.</text>
</comment>
<gene>
    <name evidence="4" type="primary">maf1_3</name>
    <name evidence="4" type="ORF">Anas_02377</name>
</gene>
<dbReference type="Proteomes" id="UP000326759">
    <property type="component" value="Unassembled WGS sequence"/>
</dbReference>
<dbReference type="PANTHER" id="PTHR22504:SF0">
    <property type="entry name" value="REPRESSOR OF RNA POLYMERASE III TRANSCRIPTION MAF1 HOMOLOG"/>
    <property type="match status" value="1"/>
</dbReference>
<reference evidence="4 5" key="1">
    <citation type="journal article" date="2019" name="PLoS Biol.">
        <title>Sex chromosomes control vertical transmission of feminizing Wolbachia symbionts in an isopod.</title>
        <authorList>
            <person name="Becking T."/>
            <person name="Chebbi M.A."/>
            <person name="Giraud I."/>
            <person name="Moumen B."/>
            <person name="Laverre T."/>
            <person name="Caubet Y."/>
            <person name="Peccoud J."/>
            <person name="Gilbert C."/>
            <person name="Cordaux R."/>
        </authorList>
    </citation>
    <scope>NUCLEOTIDE SEQUENCE [LARGE SCALE GENOMIC DNA]</scope>
    <source>
        <strain evidence="4">ANa2</strain>
        <tissue evidence="4">Whole body excluding digestive tract and cuticle</tissue>
    </source>
</reference>
<dbReference type="GO" id="GO:0005634">
    <property type="term" value="C:nucleus"/>
    <property type="evidence" value="ECO:0007669"/>
    <property type="project" value="UniProtKB-SubCell"/>
</dbReference>
<evidence type="ECO:0000256" key="1">
    <source>
        <dbReference type="ARBA" id="ARBA00006231"/>
    </source>
</evidence>
<evidence type="ECO:0000313" key="5">
    <source>
        <dbReference type="Proteomes" id="UP000326759"/>
    </source>
</evidence>
<evidence type="ECO:0000256" key="3">
    <source>
        <dbReference type="SAM" id="SignalP"/>
    </source>
</evidence>
<dbReference type="Gene3D" id="3.40.1000.50">
    <property type="entry name" value="Repressor of RNA polymerase III transcription Maf1"/>
    <property type="match status" value="1"/>
</dbReference>
<keyword evidence="2" id="KW-0805">Transcription regulation</keyword>
<dbReference type="AlphaFoldDB" id="A0A5N5TGZ2"/>
<dbReference type="InterPro" id="IPR015257">
    <property type="entry name" value="Maf1"/>
</dbReference>
<evidence type="ECO:0000256" key="2">
    <source>
        <dbReference type="PIRNR" id="PIRNR037240"/>
    </source>
</evidence>
<dbReference type="InterPro" id="IPR038564">
    <property type="entry name" value="Maf1_sf"/>
</dbReference>
<evidence type="ECO:0000313" key="4">
    <source>
        <dbReference type="EMBL" id="KAB7505934.1"/>
    </source>
</evidence>
<name>A0A5N5TGZ2_9CRUS</name>
<keyword evidence="5" id="KW-1185">Reference proteome</keyword>
<dbReference type="Pfam" id="PF09174">
    <property type="entry name" value="Maf1"/>
    <property type="match status" value="1"/>
</dbReference>
<keyword evidence="2" id="KW-0804">Transcription</keyword>
<keyword evidence="3" id="KW-0732">Signal</keyword>
<accession>A0A5N5TGZ2</accession>
<feature type="chain" id="PRO_5024304132" description="Repressor of RNA polymerase III transcription MAF1" evidence="3">
    <location>
        <begin position="19"/>
        <end position="251"/>
    </location>
</feature>
<comment type="caution">
    <text evidence="4">The sequence shown here is derived from an EMBL/GenBank/DDBJ whole genome shotgun (WGS) entry which is preliminary data.</text>
</comment>
<keyword evidence="2" id="KW-0539">Nucleus</keyword>
<sequence length="251" mass="28706">MHLTSLEVLILLIGRIFYFRLESYSCKMIGEEKAQYKRFNSDVVPGVNDMEVLSPPQTLSEFADDLCFHRQARIGCNNVSESVPATSQSASSSSSIPSSVDSSKMLSSFGHKVSRKTLFYLISTLNASFYPDYDFSNTAPQEFSMEPSLEWVIRSIERRLTISKKSDLSDLNSSLAKLWAKIDDVICLQESEIYSYNPDPPSDPYFEDGCLWSFYYFFYNVRLKRIVFFTCRAVSSLTDSSQCSWTPYFDD</sequence>
<dbReference type="EMBL" id="SEYY01001054">
    <property type="protein sequence ID" value="KAB7505934.1"/>
    <property type="molecule type" value="Genomic_DNA"/>
</dbReference>
<organism evidence="4 5">
    <name type="scientific">Armadillidium nasatum</name>
    <dbReference type="NCBI Taxonomy" id="96803"/>
    <lineage>
        <taxon>Eukaryota</taxon>
        <taxon>Metazoa</taxon>
        <taxon>Ecdysozoa</taxon>
        <taxon>Arthropoda</taxon>
        <taxon>Crustacea</taxon>
        <taxon>Multicrustacea</taxon>
        <taxon>Malacostraca</taxon>
        <taxon>Eumalacostraca</taxon>
        <taxon>Peracarida</taxon>
        <taxon>Isopoda</taxon>
        <taxon>Oniscidea</taxon>
        <taxon>Crinocheta</taxon>
        <taxon>Armadillidiidae</taxon>
        <taxon>Armadillidium</taxon>
    </lineage>
</organism>
<protein>
    <recommendedName>
        <fullName evidence="2">Repressor of RNA polymerase III transcription MAF1</fullName>
    </recommendedName>
</protein>
<dbReference type="GO" id="GO:0016480">
    <property type="term" value="P:negative regulation of transcription by RNA polymerase III"/>
    <property type="evidence" value="ECO:0007669"/>
    <property type="project" value="UniProtKB-UniRule"/>
</dbReference>
<dbReference type="GO" id="GO:0000994">
    <property type="term" value="F:RNA polymerase III core binding"/>
    <property type="evidence" value="ECO:0007669"/>
    <property type="project" value="TreeGrafter"/>
</dbReference>
<proteinExistence type="inferred from homology"/>
<dbReference type="OrthoDB" id="277029at2759"/>
<keyword evidence="2" id="KW-0678">Repressor</keyword>
<dbReference type="PIRSF" id="PIRSF037240">
    <property type="entry name" value="RNA_polIII_Trep_MAF1"/>
    <property type="match status" value="1"/>
</dbReference>
<feature type="signal peptide" evidence="3">
    <location>
        <begin position="1"/>
        <end position="18"/>
    </location>
</feature>